<dbReference type="Proteomes" id="UP000886476">
    <property type="component" value="Unassembled WGS sequence"/>
</dbReference>
<dbReference type="NCBIfam" id="NF041384">
    <property type="entry name" value="YHS_seleno_dom"/>
    <property type="match status" value="1"/>
</dbReference>
<evidence type="ECO:0000313" key="3">
    <source>
        <dbReference type="Proteomes" id="UP000886476"/>
    </source>
</evidence>
<proteinExistence type="predicted"/>
<reference evidence="2" key="1">
    <citation type="submission" date="2020-05" db="EMBL/GenBank/DDBJ databases">
        <title>Nod-independent and nitrogen-fixing Bradyrhizobium aeschynomene sp. nov. isolated from nodules of Aeschynomene indica.</title>
        <authorList>
            <person name="Zhang Z."/>
        </authorList>
    </citation>
    <scope>NUCLEOTIDE SEQUENCE</scope>
    <source>
        <strain evidence="2">83012</strain>
    </source>
</reference>
<comment type="caution">
    <text evidence="2">The sequence shown here is derived from an EMBL/GenBank/DDBJ whole genome shotgun (WGS) entry which is preliminary data.</text>
</comment>
<accession>A0ABX2CNI8</accession>
<organism evidence="2 3">
    <name type="scientific">Bradyrhizobium aeschynomenes</name>
    <dbReference type="NCBI Taxonomy" id="2734909"/>
    <lineage>
        <taxon>Bacteria</taxon>
        <taxon>Pseudomonadati</taxon>
        <taxon>Pseudomonadota</taxon>
        <taxon>Alphaproteobacteria</taxon>
        <taxon>Hyphomicrobiales</taxon>
        <taxon>Nitrobacteraceae</taxon>
        <taxon>Bradyrhizobium</taxon>
    </lineage>
</organism>
<evidence type="ECO:0000256" key="1">
    <source>
        <dbReference type="SAM" id="SignalP"/>
    </source>
</evidence>
<protein>
    <recommendedName>
        <fullName evidence="4">YHS domain-containing protein</fullName>
    </recommendedName>
</protein>
<gene>
    <name evidence="2" type="ORF">HL667_32325</name>
</gene>
<feature type="chain" id="PRO_5047111768" description="YHS domain-containing protein" evidence="1">
    <location>
        <begin position="28"/>
        <end position="170"/>
    </location>
</feature>
<name>A0ABX2CNI8_9BRAD</name>
<evidence type="ECO:0008006" key="4">
    <source>
        <dbReference type="Google" id="ProtNLM"/>
    </source>
</evidence>
<evidence type="ECO:0000313" key="2">
    <source>
        <dbReference type="EMBL" id="NPU69716.1"/>
    </source>
</evidence>
<sequence length="170" mass="18979">MPQQRQQRNWSWSKPLFCRVIAAIALAAPLMPPVALRAATTQRIISDRFSGLAIDGFDPVSYFVDGKALLGLPDYEASQGGVVWRFRNEGNRASFLAHPEVYGPQFGGYDPTDVARGITVAGNPRFFAVVEDRLFLFSREESRDAFKADPARYLAKAEARWSALQEDLPQ</sequence>
<dbReference type="EMBL" id="JABFDN010000021">
    <property type="protein sequence ID" value="NPU69716.1"/>
    <property type="molecule type" value="Genomic_DNA"/>
</dbReference>
<keyword evidence="1" id="KW-0732">Signal</keyword>
<feature type="signal peptide" evidence="1">
    <location>
        <begin position="1"/>
        <end position="27"/>
    </location>
</feature>
<dbReference type="RefSeq" id="WP_172115014.1">
    <property type="nucleotide sequence ID" value="NZ_JABFDN010000021.1"/>
</dbReference>
<keyword evidence="3" id="KW-1185">Reference proteome</keyword>